<dbReference type="EMBL" id="BMAT01010360">
    <property type="protein sequence ID" value="GFS25253.1"/>
    <property type="molecule type" value="Genomic_DNA"/>
</dbReference>
<evidence type="ECO:0000256" key="1">
    <source>
        <dbReference type="SAM" id="Phobius"/>
    </source>
</evidence>
<keyword evidence="3" id="KW-1185">Reference proteome</keyword>
<dbReference type="AlphaFoldDB" id="A0AAV4JU50"/>
<comment type="caution">
    <text evidence="2">The sequence shown here is derived from an EMBL/GenBank/DDBJ whole genome shotgun (WGS) entry which is preliminary data.</text>
</comment>
<proteinExistence type="predicted"/>
<keyword evidence="1" id="KW-0472">Membrane</keyword>
<keyword evidence="1" id="KW-0812">Transmembrane</keyword>
<name>A0AAV4JU50_9GAST</name>
<accession>A0AAV4JU50</accession>
<evidence type="ECO:0000313" key="2">
    <source>
        <dbReference type="EMBL" id="GFS25253.1"/>
    </source>
</evidence>
<organism evidence="2 3">
    <name type="scientific">Elysia marginata</name>
    <dbReference type="NCBI Taxonomy" id="1093978"/>
    <lineage>
        <taxon>Eukaryota</taxon>
        <taxon>Metazoa</taxon>
        <taxon>Spiralia</taxon>
        <taxon>Lophotrochozoa</taxon>
        <taxon>Mollusca</taxon>
        <taxon>Gastropoda</taxon>
        <taxon>Heterobranchia</taxon>
        <taxon>Euthyneura</taxon>
        <taxon>Panpulmonata</taxon>
        <taxon>Sacoglossa</taxon>
        <taxon>Placobranchoidea</taxon>
        <taxon>Plakobranchidae</taxon>
        <taxon>Elysia</taxon>
    </lineage>
</organism>
<protein>
    <submittedName>
        <fullName evidence="2">Uncharacterized protein</fullName>
    </submittedName>
</protein>
<keyword evidence="1" id="KW-1133">Transmembrane helix</keyword>
<reference evidence="2 3" key="1">
    <citation type="journal article" date="2021" name="Elife">
        <title>Chloroplast acquisition without the gene transfer in kleptoplastic sea slugs, Plakobranchus ocellatus.</title>
        <authorList>
            <person name="Maeda T."/>
            <person name="Takahashi S."/>
            <person name="Yoshida T."/>
            <person name="Shimamura S."/>
            <person name="Takaki Y."/>
            <person name="Nagai Y."/>
            <person name="Toyoda A."/>
            <person name="Suzuki Y."/>
            <person name="Arimoto A."/>
            <person name="Ishii H."/>
            <person name="Satoh N."/>
            <person name="Nishiyama T."/>
            <person name="Hasebe M."/>
            <person name="Maruyama T."/>
            <person name="Minagawa J."/>
            <person name="Obokata J."/>
            <person name="Shigenobu S."/>
        </authorList>
    </citation>
    <scope>NUCLEOTIDE SEQUENCE [LARGE SCALE GENOMIC DNA]</scope>
</reference>
<dbReference type="Proteomes" id="UP000762676">
    <property type="component" value="Unassembled WGS sequence"/>
</dbReference>
<sequence length="99" mass="10549">MAKLKICENNCPGTVIALTAISSKEVLQSLVSSWSVVPVVNSRIGKVLVVKRKENLQLEIEKKVVLVVAASVLVVLVVVVVVVLIKVAVVVVVIVVVIQ</sequence>
<gene>
    <name evidence="2" type="ORF">ElyMa_005178800</name>
</gene>
<evidence type="ECO:0000313" key="3">
    <source>
        <dbReference type="Proteomes" id="UP000762676"/>
    </source>
</evidence>
<feature type="transmembrane region" description="Helical" evidence="1">
    <location>
        <begin position="65"/>
        <end position="98"/>
    </location>
</feature>